<name>A0AAW1MG23_POPJA</name>
<dbReference type="EMBL" id="JASPKY010000051">
    <property type="protein sequence ID" value="KAK9745125.1"/>
    <property type="molecule type" value="Genomic_DNA"/>
</dbReference>
<accession>A0AAW1MG23</accession>
<organism evidence="1 2">
    <name type="scientific">Popillia japonica</name>
    <name type="common">Japanese beetle</name>
    <dbReference type="NCBI Taxonomy" id="7064"/>
    <lineage>
        <taxon>Eukaryota</taxon>
        <taxon>Metazoa</taxon>
        <taxon>Ecdysozoa</taxon>
        <taxon>Arthropoda</taxon>
        <taxon>Hexapoda</taxon>
        <taxon>Insecta</taxon>
        <taxon>Pterygota</taxon>
        <taxon>Neoptera</taxon>
        <taxon>Endopterygota</taxon>
        <taxon>Coleoptera</taxon>
        <taxon>Polyphaga</taxon>
        <taxon>Scarabaeiformia</taxon>
        <taxon>Scarabaeidae</taxon>
        <taxon>Rutelinae</taxon>
        <taxon>Popillia</taxon>
    </lineage>
</organism>
<sequence length="226" mass="26495">MLNRDKTQKIVFSIASDVGAGVLDATLLGVVLDSKLCWSSHVEMVRRRFSSHIFLLRQIKRITTENIQLSVYFALIHSQLSYGVVLWGNSGAAVRLFRLQKRSVRIVAGAAPRESCRSYFSKYGIMTLPCLYIYYTLLEIHRYITSYKTQADNHCYNTRYANNLRIPKLRLTKSIKNTTNVNLYNVLPSQWRSLHYSLFKIRIKEFMLKYCFYSVDEFLRFDMRDV</sequence>
<evidence type="ECO:0000313" key="1">
    <source>
        <dbReference type="EMBL" id="KAK9745125.1"/>
    </source>
</evidence>
<proteinExistence type="predicted"/>
<comment type="caution">
    <text evidence="1">The sequence shown here is derived from an EMBL/GenBank/DDBJ whole genome shotgun (WGS) entry which is preliminary data.</text>
</comment>
<keyword evidence="2" id="KW-1185">Reference proteome</keyword>
<protein>
    <submittedName>
        <fullName evidence="1">Uncharacterized protein</fullName>
    </submittedName>
</protein>
<gene>
    <name evidence="1" type="ORF">QE152_g7140</name>
</gene>
<evidence type="ECO:0000313" key="2">
    <source>
        <dbReference type="Proteomes" id="UP001458880"/>
    </source>
</evidence>
<reference evidence="1 2" key="1">
    <citation type="journal article" date="2024" name="BMC Genomics">
        <title>De novo assembly and annotation of Popillia japonica's genome with initial clues to its potential as an invasive pest.</title>
        <authorList>
            <person name="Cucini C."/>
            <person name="Boschi S."/>
            <person name="Funari R."/>
            <person name="Cardaioli E."/>
            <person name="Iannotti N."/>
            <person name="Marturano G."/>
            <person name="Paoli F."/>
            <person name="Bruttini M."/>
            <person name="Carapelli A."/>
            <person name="Frati F."/>
            <person name="Nardi F."/>
        </authorList>
    </citation>
    <scope>NUCLEOTIDE SEQUENCE [LARGE SCALE GENOMIC DNA]</scope>
    <source>
        <strain evidence="1">DMR45628</strain>
    </source>
</reference>
<dbReference type="AlphaFoldDB" id="A0AAW1MG23"/>
<dbReference type="Proteomes" id="UP001458880">
    <property type="component" value="Unassembled WGS sequence"/>
</dbReference>